<proteinExistence type="predicted"/>
<dbReference type="PANTHER" id="PTHR10948">
    <property type="entry name" value="TRANSPOSASE"/>
    <property type="match status" value="1"/>
</dbReference>
<dbReference type="GO" id="GO:0005829">
    <property type="term" value="C:cytosol"/>
    <property type="evidence" value="ECO:0007669"/>
    <property type="project" value="TreeGrafter"/>
</dbReference>
<dbReference type="AlphaFoldDB" id="C0E1F9"/>
<gene>
    <name evidence="2" type="ORF">CORMATOL_00810</name>
</gene>
<protein>
    <recommendedName>
        <fullName evidence="1">Transposase IS30-like HTH domain-containing protein</fullName>
    </recommendedName>
</protein>
<dbReference type="EMBL" id="ACEB01000012">
    <property type="protein sequence ID" value="EEG27609.1"/>
    <property type="molecule type" value="Genomic_DNA"/>
</dbReference>
<dbReference type="Proteomes" id="UP000006247">
    <property type="component" value="Unassembled WGS sequence"/>
</dbReference>
<name>C0E1F9_9CORY</name>
<comment type="caution">
    <text evidence="2">The sequence shown here is derived from an EMBL/GenBank/DDBJ whole genome shotgun (WGS) entry which is preliminary data.</text>
</comment>
<evidence type="ECO:0000313" key="3">
    <source>
        <dbReference type="Proteomes" id="UP000006247"/>
    </source>
</evidence>
<dbReference type="GO" id="GO:0032196">
    <property type="term" value="P:transposition"/>
    <property type="evidence" value="ECO:0007669"/>
    <property type="project" value="TreeGrafter"/>
</dbReference>
<feature type="domain" description="Transposase IS30-like HTH" evidence="1">
    <location>
        <begin position="61"/>
        <end position="102"/>
    </location>
</feature>
<evidence type="ECO:0000313" key="2">
    <source>
        <dbReference type="EMBL" id="EEG27609.1"/>
    </source>
</evidence>
<evidence type="ECO:0000259" key="1">
    <source>
        <dbReference type="Pfam" id="PF13936"/>
    </source>
</evidence>
<accession>C0E1F9</accession>
<dbReference type="InterPro" id="IPR051917">
    <property type="entry name" value="Transposase-Integrase"/>
</dbReference>
<reference evidence="2 3" key="1">
    <citation type="submission" date="2009-01" db="EMBL/GenBank/DDBJ databases">
        <authorList>
            <person name="Fulton L."/>
            <person name="Clifton S."/>
            <person name="Chinwalla A.T."/>
            <person name="Mitreva M."/>
            <person name="Sodergren E."/>
            <person name="Weinstock G."/>
            <person name="Clifton S."/>
            <person name="Dooling D.J."/>
            <person name="Fulton B."/>
            <person name="Minx P."/>
            <person name="Pepin K.H."/>
            <person name="Johnson M."/>
            <person name="Bhonagiri V."/>
            <person name="Nash W.E."/>
            <person name="Mardis E.R."/>
            <person name="Wilson R.K."/>
        </authorList>
    </citation>
    <scope>NUCLEOTIDE SEQUENCE [LARGE SCALE GENOMIC DNA]</scope>
    <source>
        <strain evidence="2 3">ATCC 33806</strain>
    </source>
</reference>
<dbReference type="RefSeq" id="WP_005520239.1">
    <property type="nucleotide sequence ID" value="NZ_EQ973328.1"/>
</dbReference>
<dbReference type="InterPro" id="IPR025246">
    <property type="entry name" value="IS30-like_HTH"/>
</dbReference>
<dbReference type="PANTHER" id="PTHR10948:SF23">
    <property type="entry name" value="TRANSPOSASE INSI FOR INSERTION SEQUENCE ELEMENT IS30A-RELATED"/>
    <property type="match status" value="1"/>
</dbReference>
<sequence>MAKIGRPGLSDDQRRRVWELWKQGHTFSEIARLVDRPPGSIFSILQSRGGIYYPKPTARASALTLAEREEISRGLAKGLSIWGIAQRINRAASSVSREISRNKGRENYRAVDAQDRAIRARARPQKLPS</sequence>
<dbReference type="HOGENOM" id="CLU_035706_6_3_11"/>
<dbReference type="Pfam" id="PF13936">
    <property type="entry name" value="HTH_38"/>
    <property type="match status" value="1"/>
</dbReference>
<dbReference type="GO" id="GO:0004803">
    <property type="term" value="F:transposase activity"/>
    <property type="evidence" value="ECO:0007669"/>
    <property type="project" value="TreeGrafter"/>
</dbReference>
<organism evidence="2 3">
    <name type="scientific">Corynebacterium matruchotii ATCC 33806</name>
    <dbReference type="NCBI Taxonomy" id="566549"/>
    <lineage>
        <taxon>Bacteria</taxon>
        <taxon>Bacillati</taxon>
        <taxon>Actinomycetota</taxon>
        <taxon>Actinomycetes</taxon>
        <taxon>Mycobacteriales</taxon>
        <taxon>Corynebacteriaceae</taxon>
        <taxon>Corynebacterium</taxon>
    </lineage>
</organism>